<evidence type="ECO:0000313" key="5">
    <source>
        <dbReference type="EMBL" id="QDU63494.1"/>
    </source>
</evidence>
<dbReference type="PROSITE" id="PS01124">
    <property type="entry name" value="HTH_ARAC_FAMILY_2"/>
    <property type="match status" value="1"/>
</dbReference>
<dbReference type="EMBL" id="CP036279">
    <property type="protein sequence ID" value="QDU63494.1"/>
    <property type="molecule type" value="Genomic_DNA"/>
</dbReference>
<dbReference type="InterPro" id="IPR028082">
    <property type="entry name" value="Peripla_BP_I"/>
</dbReference>
<reference evidence="5 6" key="1">
    <citation type="submission" date="2019-02" db="EMBL/GenBank/DDBJ databases">
        <title>Deep-cultivation of Planctomycetes and their phenomic and genomic characterization uncovers novel biology.</title>
        <authorList>
            <person name="Wiegand S."/>
            <person name="Jogler M."/>
            <person name="Boedeker C."/>
            <person name="Pinto D."/>
            <person name="Vollmers J."/>
            <person name="Rivas-Marin E."/>
            <person name="Kohn T."/>
            <person name="Peeters S.H."/>
            <person name="Heuer A."/>
            <person name="Rast P."/>
            <person name="Oberbeckmann S."/>
            <person name="Bunk B."/>
            <person name="Jeske O."/>
            <person name="Meyerdierks A."/>
            <person name="Storesund J.E."/>
            <person name="Kallscheuer N."/>
            <person name="Luecker S."/>
            <person name="Lage O.M."/>
            <person name="Pohl T."/>
            <person name="Merkel B.J."/>
            <person name="Hornburger P."/>
            <person name="Mueller R.-W."/>
            <person name="Bruemmer F."/>
            <person name="Labrenz M."/>
            <person name="Spormann A.M."/>
            <person name="Op den Camp H."/>
            <person name="Overmann J."/>
            <person name="Amann R."/>
            <person name="Jetten M.S.M."/>
            <person name="Mascher T."/>
            <person name="Medema M.H."/>
            <person name="Devos D.P."/>
            <person name="Kaster A.-K."/>
            <person name="Ovreas L."/>
            <person name="Rohde M."/>
            <person name="Galperin M.Y."/>
            <person name="Jogler C."/>
        </authorList>
    </citation>
    <scope>NUCLEOTIDE SEQUENCE [LARGE SCALE GENOMIC DNA]</scope>
    <source>
        <strain evidence="5 6">Pan216</strain>
    </source>
</reference>
<dbReference type="SUPFAM" id="SSF53822">
    <property type="entry name" value="Periplasmic binding protein-like I"/>
    <property type="match status" value="1"/>
</dbReference>
<dbReference type="Pfam" id="PF12833">
    <property type="entry name" value="HTH_18"/>
    <property type="match status" value="1"/>
</dbReference>
<dbReference type="KEGG" id="knv:Pan216_43740"/>
<dbReference type="Gene3D" id="1.10.10.60">
    <property type="entry name" value="Homeodomain-like"/>
    <property type="match status" value="1"/>
</dbReference>
<evidence type="ECO:0000256" key="3">
    <source>
        <dbReference type="ARBA" id="ARBA00023163"/>
    </source>
</evidence>
<keyword evidence="6" id="KW-1185">Reference proteome</keyword>
<sequence>MARKRRHVALIVETSITFGRGVLRGIAKFLKEQRGWSVFLEQRELGAALPDWIDRWDGDGIITRSDDPRILRHDLPIVCLFDRRESEPGFPMILNDSREVGRLAARHLLERGFDHLGYYGVCEDYWSTERWAGVREVLDGVGLEGESFLAESDEVRTSGWEAHQERLADWIAGRPLPFGLVAGNDIHGLRALDACRRRGLAVPEEVAVIGADNDEELCDLSEPPLSSVAFHPERVGYEAAKLLDRMMAGRRPPKRPLLIEPVGVVPRLSTDIIAIDDRDVARALRLIRRHACDGISVASILRDVPISRRSLEMKFERLLGRSPKREILRVRIERARTLLLETDLSITAISQQTGFHHPSRFGVVFREQTGLSPSAFRGSRRG</sequence>
<dbReference type="GO" id="GO:0000976">
    <property type="term" value="F:transcription cis-regulatory region binding"/>
    <property type="evidence" value="ECO:0007669"/>
    <property type="project" value="TreeGrafter"/>
</dbReference>
<evidence type="ECO:0000256" key="2">
    <source>
        <dbReference type="ARBA" id="ARBA00023125"/>
    </source>
</evidence>
<dbReference type="InterPro" id="IPR054031">
    <property type="entry name" value="XylR_PBP1"/>
</dbReference>
<evidence type="ECO:0000259" key="4">
    <source>
        <dbReference type="PROSITE" id="PS01124"/>
    </source>
</evidence>
<keyword evidence="3" id="KW-0804">Transcription</keyword>
<organism evidence="5 6">
    <name type="scientific">Kolteria novifilia</name>
    <dbReference type="NCBI Taxonomy" id="2527975"/>
    <lineage>
        <taxon>Bacteria</taxon>
        <taxon>Pseudomonadati</taxon>
        <taxon>Planctomycetota</taxon>
        <taxon>Planctomycetia</taxon>
        <taxon>Kolteriales</taxon>
        <taxon>Kolteriaceae</taxon>
        <taxon>Kolteria</taxon>
    </lineage>
</organism>
<evidence type="ECO:0000256" key="1">
    <source>
        <dbReference type="ARBA" id="ARBA00023015"/>
    </source>
</evidence>
<keyword evidence="2" id="KW-0238">DNA-binding</keyword>
<dbReference type="InterPro" id="IPR018060">
    <property type="entry name" value="HTH_AraC"/>
</dbReference>
<dbReference type="Proteomes" id="UP000317093">
    <property type="component" value="Chromosome"/>
</dbReference>
<dbReference type="Pfam" id="PF13377">
    <property type="entry name" value="Peripla_BP_3"/>
    <property type="match status" value="1"/>
</dbReference>
<dbReference type="InterPro" id="IPR009057">
    <property type="entry name" value="Homeodomain-like_sf"/>
</dbReference>
<dbReference type="Gene3D" id="3.40.50.2300">
    <property type="match status" value="2"/>
</dbReference>
<gene>
    <name evidence="5" type="primary">xylR_5</name>
    <name evidence="5" type="ORF">Pan216_43740</name>
</gene>
<evidence type="ECO:0000313" key="6">
    <source>
        <dbReference type="Proteomes" id="UP000317093"/>
    </source>
</evidence>
<keyword evidence="1" id="KW-0805">Transcription regulation</keyword>
<dbReference type="InterPro" id="IPR018062">
    <property type="entry name" value="HTH_AraC-typ_CS"/>
</dbReference>
<dbReference type="Pfam" id="PF22177">
    <property type="entry name" value="PBP1_XylR"/>
    <property type="match status" value="1"/>
</dbReference>
<dbReference type="PROSITE" id="PS00041">
    <property type="entry name" value="HTH_ARAC_FAMILY_1"/>
    <property type="match status" value="1"/>
</dbReference>
<dbReference type="AlphaFoldDB" id="A0A518B932"/>
<dbReference type="PANTHER" id="PTHR30146">
    <property type="entry name" value="LACI-RELATED TRANSCRIPTIONAL REPRESSOR"/>
    <property type="match status" value="1"/>
</dbReference>
<name>A0A518B932_9BACT</name>
<dbReference type="GO" id="GO:0003700">
    <property type="term" value="F:DNA-binding transcription factor activity"/>
    <property type="evidence" value="ECO:0007669"/>
    <property type="project" value="InterPro"/>
</dbReference>
<accession>A0A518B932</accession>
<dbReference type="OrthoDB" id="9795616at2"/>
<dbReference type="RefSeq" id="WP_145261009.1">
    <property type="nucleotide sequence ID" value="NZ_CP036279.1"/>
</dbReference>
<feature type="domain" description="HTH araC/xylS-type" evidence="4">
    <location>
        <begin position="281"/>
        <end position="379"/>
    </location>
</feature>
<protein>
    <submittedName>
        <fullName evidence="5">Xylose operon regulatory protein</fullName>
    </submittedName>
</protein>
<dbReference type="SMART" id="SM00342">
    <property type="entry name" value="HTH_ARAC"/>
    <property type="match status" value="1"/>
</dbReference>
<dbReference type="CDD" id="cd01543">
    <property type="entry name" value="PBP1_XylR"/>
    <property type="match status" value="1"/>
</dbReference>
<proteinExistence type="predicted"/>
<dbReference type="SUPFAM" id="SSF46689">
    <property type="entry name" value="Homeodomain-like"/>
    <property type="match status" value="1"/>
</dbReference>
<dbReference type="InterPro" id="IPR046335">
    <property type="entry name" value="LacI/GalR-like_sensor"/>
</dbReference>
<dbReference type="PANTHER" id="PTHR30146:SF24">
    <property type="entry name" value="XYLOSE OPERON REGULATORY PROTEIN"/>
    <property type="match status" value="1"/>
</dbReference>